<dbReference type="Gene3D" id="2.120.10.10">
    <property type="match status" value="1"/>
</dbReference>
<dbReference type="CDD" id="cd15482">
    <property type="entry name" value="Sialidase_non-viral"/>
    <property type="match status" value="1"/>
</dbReference>
<dbReference type="EMBL" id="WPIN01000011">
    <property type="protein sequence ID" value="MVM33535.1"/>
    <property type="molecule type" value="Genomic_DNA"/>
</dbReference>
<evidence type="ECO:0000256" key="1">
    <source>
        <dbReference type="SAM" id="MobiDB-lite"/>
    </source>
</evidence>
<feature type="region of interest" description="Disordered" evidence="1">
    <location>
        <begin position="1"/>
        <end position="21"/>
    </location>
</feature>
<dbReference type="Proteomes" id="UP000436006">
    <property type="component" value="Unassembled WGS sequence"/>
</dbReference>
<comment type="caution">
    <text evidence="3">The sequence shown here is derived from an EMBL/GenBank/DDBJ whole genome shotgun (WGS) entry which is preliminary data.</text>
</comment>
<evidence type="ECO:0000313" key="3">
    <source>
        <dbReference type="EMBL" id="MVM33535.1"/>
    </source>
</evidence>
<organism evidence="3 4">
    <name type="scientific">Spirosoma arboris</name>
    <dbReference type="NCBI Taxonomy" id="2682092"/>
    <lineage>
        <taxon>Bacteria</taxon>
        <taxon>Pseudomonadati</taxon>
        <taxon>Bacteroidota</taxon>
        <taxon>Cytophagia</taxon>
        <taxon>Cytophagales</taxon>
        <taxon>Cytophagaceae</taxon>
        <taxon>Spirosoma</taxon>
    </lineage>
</organism>
<keyword evidence="4" id="KW-1185">Reference proteome</keyword>
<name>A0A7K1SID7_9BACT</name>
<evidence type="ECO:0000313" key="4">
    <source>
        <dbReference type="Proteomes" id="UP000436006"/>
    </source>
</evidence>
<dbReference type="InterPro" id="IPR011040">
    <property type="entry name" value="Sialidase"/>
</dbReference>
<dbReference type="InterPro" id="IPR036278">
    <property type="entry name" value="Sialidase_sf"/>
</dbReference>
<dbReference type="SUPFAM" id="SSF50939">
    <property type="entry name" value="Sialidases"/>
    <property type="match status" value="1"/>
</dbReference>
<feature type="domain" description="Sialidase" evidence="2">
    <location>
        <begin position="131"/>
        <end position="292"/>
    </location>
</feature>
<proteinExistence type="predicted"/>
<dbReference type="Pfam" id="PF13088">
    <property type="entry name" value="BNR_2"/>
    <property type="match status" value="1"/>
</dbReference>
<evidence type="ECO:0000259" key="2">
    <source>
        <dbReference type="Pfam" id="PF13088"/>
    </source>
</evidence>
<reference evidence="3 4" key="1">
    <citation type="submission" date="2019-12" db="EMBL/GenBank/DDBJ databases">
        <title>Spirosoma sp. HMF4905 genome sequencing and assembly.</title>
        <authorList>
            <person name="Kang H."/>
            <person name="Cha I."/>
            <person name="Kim H."/>
            <person name="Joh K."/>
        </authorList>
    </citation>
    <scope>NUCLEOTIDE SEQUENCE [LARGE SCALE GENOMIC DNA]</scope>
    <source>
        <strain evidence="3 4">HMF4905</strain>
    </source>
</reference>
<gene>
    <name evidence="3" type="ORF">GO755_26090</name>
</gene>
<dbReference type="AlphaFoldDB" id="A0A7K1SID7"/>
<feature type="region of interest" description="Disordered" evidence="1">
    <location>
        <begin position="161"/>
        <end position="181"/>
    </location>
</feature>
<sequence length="431" mass="47222">MQLPTARRSHQPHPAQLWSDYNTISPATNSPPSMKTLLLLTALLVSNLTFAANPVDSCLVMPNASFPRLITDERGNPVLTWIERSESSLSLVHRISTDGGQTFGEPTRISLPATTSAHGEDVPKLIFKGDGTRMVVFSLPKPTSDALRAGNLLYKRSSDQGKTWSQEQPIHRDTTAGKSHSYAELTRLPNGEVGLIWLDEKLANREGRTVRFTQTVASGGFGPEIVVDSNACQCCRPGIVVDKEGRIYLTYRDWLSAETGLGARDISYTVSTDGGQSFSQPTVLVNDNWQINACPHSGPQLFVQDEAVYATWYSGTSNHAGIRLARLDKSQTPELIAGSNRTHPQLTGWPDGRLAMVWEELVGEAPDAYRQTMVRIYAANGEFRTKALTATGELTSLPVLLPTSTGLLVAYQVWQGQSTSVLVKRVPFFQP</sequence>
<accession>A0A7K1SID7</accession>
<protein>
    <submittedName>
        <fullName evidence="3">Exo-alpha-sialidase</fullName>
    </submittedName>
</protein>